<dbReference type="Proteomes" id="UP001497472">
    <property type="component" value="Unassembled WGS sequence"/>
</dbReference>
<organism evidence="1 2">
    <name type="scientific">Leptosia nina</name>
    <dbReference type="NCBI Taxonomy" id="320188"/>
    <lineage>
        <taxon>Eukaryota</taxon>
        <taxon>Metazoa</taxon>
        <taxon>Ecdysozoa</taxon>
        <taxon>Arthropoda</taxon>
        <taxon>Hexapoda</taxon>
        <taxon>Insecta</taxon>
        <taxon>Pterygota</taxon>
        <taxon>Neoptera</taxon>
        <taxon>Endopterygota</taxon>
        <taxon>Lepidoptera</taxon>
        <taxon>Glossata</taxon>
        <taxon>Ditrysia</taxon>
        <taxon>Papilionoidea</taxon>
        <taxon>Pieridae</taxon>
        <taxon>Pierinae</taxon>
        <taxon>Leptosia</taxon>
    </lineage>
</organism>
<comment type="caution">
    <text evidence="1">The sequence shown here is derived from an EMBL/GenBank/DDBJ whole genome shotgun (WGS) entry which is preliminary data.</text>
</comment>
<keyword evidence="2" id="KW-1185">Reference proteome</keyword>
<accession>A0AAV1JIX2</accession>
<evidence type="ECO:0000313" key="2">
    <source>
        <dbReference type="Proteomes" id="UP001497472"/>
    </source>
</evidence>
<name>A0AAV1JIX2_9NEOP</name>
<evidence type="ECO:0000313" key="1">
    <source>
        <dbReference type="EMBL" id="CAK1549281.1"/>
    </source>
</evidence>
<dbReference type="AlphaFoldDB" id="A0AAV1JIX2"/>
<proteinExistence type="predicted"/>
<sequence>MLSNKISEISFILFARNVAVGVKSSQRDILISYLIICSRKLLPKARSTPVWSQESIKIGCRMLSKNKTSITRLRSLYSGRYARAMAHKRHFVSNDGVPV</sequence>
<dbReference type="EMBL" id="CAVLEF010000011">
    <property type="protein sequence ID" value="CAK1549281.1"/>
    <property type="molecule type" value="Genomic_DNA"/>
</dbReference>
<protein>
    <submittedName>
        <fullName evidence="1">Uncharacterized protein</fullName>
    </submittedName>
</protein>
<reference evidence="1 2" key="1">
    <citation type="submission" date="2023-11" db="EMBL/GenBank/DDBJ databases">
        <authorList>
            <person name="Okamura Y."/>
        </authorList>
    </citation>
    <scope>NUCLEOTIDE SEQUENCE [LARGE SCALE GENOMIC DNA]</scope>
</reference>
<gene>
    <name evidence="1" type="ORF">LNINA_LOCUS8592</name>
</gene>